<evidence type="ECO:0000313" key="1">
    <source>
        <dbReference type="EMBL" id="BAV39373.1"/>
    </source>
</evidence>
<accession>A0A1B4XX43</accession>
<protein>
    <submittedName>
        <fullName evidence="1">Uncharacterized protein</fullName>
    </submittedName>
</protein>
<evidence type="ECO:0000313" key="2">
    <source>
        <dbReference type="Proteomes" id="UP000224877"/>
    </source>
</evidence>
<sequence>MNINIIREYLLSGSVFANDTNNGKLFYKDGKLNFEFKSGNTDITIMNYQIPEHLKLVLMRISDLKNSPMALAEIHSIYSKAVPILENISHETLADSLENVVKDGTVFELPYNVVKRLISMGYDVYNLIDSGDALELNVKNTTNE</sequence>
<dbReference type="EMBL" id="LC168164">
    <property type="protein sequence ID" value="BAV39373.1"/>
    <property type="molecule type" value="Genomic_DNA"/>
</dbReference>
<organism evidence="1 2">
    <name type="scientific">Tenacibaculum phage pT24</name>
    <dbReference type="NCBI Taxonomy" id="1880590"/>
    <lineage>
        <taxon>Viruses</taxon>
        <taxon>Duplodnaviria</taxon>
        <taxon>Heunggongvirae</taxon>
        <taxon>Uroviricota</taxon>
        <taxon>Caudoviricetes</taxon>
        <taxon>Kungbxnavirus</taxon>
        <taxon>Kungbxnavirus pT24</taxon>
    </lineage>
</organism>
<dbReference type="Proteomes" id="UP000224877">
    <property type="component" value="Segment"/>
</dbReference>
<keyword evidence="2" id="KW-1185">Reference proteome</keyword>
<reference evidence="1 2" key="1">
    <citation type="submission" date="2016-07" db="EMBL/GenBank/DDBJ databases">
        <title>Characterization of three bacteriophages infecting bacteria isolated from shrimp culture pond water.</title>
        <authorList>
            <person name="Khoa H.V."/>
        </authorList>
    </citation>
    <scope>NUCLEOTIDE SEQUENCE [LARGE SCALE GENOMIC DNA]</scope>
</reference>
<gene>
    <name evidence="1" type="ORF">BPT24_254</name>
</gene>
<name>A0A1B4XX43_9CAUD</name>
<proteinExistence type="predicted"/>